<dbReference type="CDD" id="cd02209">
    <property type="entry name" value="cupin_XRE_C"/>
    <property type="match status" value="1"/>
</dbReference>
<protein>
    <submittedName>
        <fullName evidence="3">DNA-binding protein</fullName>
    </submittedName>
</protein>
<organism evidence="3 4">
    <name type="scientific">Desulfomarina profundi</name>
    <dbReference type="NCBI Taxonomy" id="2772557"/>
    <lineage>
        <taxon>Bacteria</taxon>
        <taxon>Pseudomonadati</taxon>
        <taxon>Thermodesulfobacteriota</taxon>
        <taxon>Desulfobulbia</taxon>
        <taxon>Desulfobulbales</taxon>
        <taxon>Desulfobulbaceae</taxon>
        <taxon>Desulfomarina</taxon>
    </lineage>
</organism>
<dbReference type="GO" id="GO:0003677">
    <property type="term" value="F:DNA binding"/>
    <property type="evidence" value="ECO:0007669"/>
    <property type="project" value="UniProtKB-KW"/>
</dbReference>
<reference evidence="3" key="1">
    <citation type="submission" date="2020-09" db="EMBL/GenBank/DDBJ databases">
        <title>Desulfogranum mesoprofundum gen. nov., sp. nov., a novel mesophilic, sulfate-reducing chemolithoautotroph isolated from a deep-sea hydrothermal vent chimney in the Suiyo Seamount.</title>
        <authorList>
            <person name="Hashimoto Y."/>
            <person name="Nakagawa S."/>
        </authorList>
    </citation>
    <scope>NUCLEOTIDE SEQUENCE</scope>
    <source>
        <strain evidence="3">KT2</strain>
    </source>
</reference>
<sequence length="196" mass="21677">MADSKSTIGEKVKALRKEKNMSIEDVAKQTEISVQALTAIEDQTIHPPLGNIVSLAKVFEVSVGELCGDDADAPFCIVRSGDRQSVARFESSGNKSCGYSYVSLGQQKKNRQMEPFIVTLDPAEAKNVQSNQHIGEEIIFVLEGEIEVKLYDHIDILYPGDSIYYDSTMPHIVRCHGEDPATILAVIYAKEEMIIL</sequence>
<dbReference type="AlphaFoldDB" id="A0A8D5JPU5"/>
<keyword evidence="4" id="KW-1185">Reference proteome</keyword>
<dbReference type="KEGG" id="dbk:DGMP_23480"/>
<dbReference type="CDD" id="cd00093">
    <property type="entry name" value="HTH_XRE"/>
    <property type="match status" value="1"/>
</dbReference>
<keyword evidence="1 3" id="KW-0238">DNA-binding</keyword>
<dbReference type="InterPro" id="IPR001387">
    <property type="entry name" value="Cro/C1-type_HTH"/>
</dbReference>
<evidence type="ECO:0000259" key="2">
    <source>
        <dbReference type="PROSITE" id="PS50943"/>
    </source>
</evidence>
<feature type="domain" description="HTH cro/C1-type" evidence="2">
    <location>
        <begin position="12"/>
        <end position="66"/>
    </location>
</feature>
<dbReference type="PANTHER" id="PTHR46797:SF19">
    <property type="entry name" value="BLL2473 PROTEIN"/>
    <property type="match status" value="1"/>
</dbReference>
<dbReference type="PROSITE" id="PS50943">
    <property type="entry name" value="HTH_CROC1"/>
    <property type="match status" value="1"/>
</dbReference>
<dbReference type="RefSeq" id="WP_228854082.1">
    <property type="nucleotide sequence ID" value="NZ_AP024086.1"/>
</dbReference>
<dbReference type="Proteomes" id="UP000826725">
    <property type="component" value="Chromosome"/>
</dbReference>
<evidence type="ECO:0000313" key="3">
    <source>
        <dbReference type="EMBL" id="BCL61655.1"/>
    </source>
</evidence>
<dbReference type="Pfam" id="PF01381">
    <property type="entry name" value="HTH_3"/>
    <property type="match status" value="1"/>
</dbReference>
<dbReference type="InterPro" id="IPR050807">
    <property type="entry name" value="TransReg_Diox_bact_type"/>
</dbReference>
<proteinExistence type="predicted"/>
<evidence type="ECO:0000256" key="1">
    <source>
        <dbReference type="ARBA" id="ARBA00023125"/>
    </source>
</evidence>
<evidence type="ECO:0000313" key="4">
    <source>
        <dbReference type="Proteomes" id="UP000826725"/>
    </source>
</evidence>
<dbReference type="Pfam" id="PF07883">
    <property type="entry name" value="Cupin_2"/>
    <property type="match status" value="1"/>
</dbReference>
<gene>
    <name evidence="3" type="ORF">DGMP_23480</name>
</gene>
<dbReference type="EMBL" id="AP024086">
    <property type="protein sequence ID" value="BCL61655.1"/>
    <property type="molecule type" value="Genomic_DNA"/>
</dbReference>
<accession>A0A8D5JPU5</accession>
<dbReference type="PANTHER" id="PTHR46797">
    <property type="entry name" value="HTH-TYPE TRANSCRIPTIONAL REGULATOR"/>
    <property type="match status" value="1"/>
</dbReference>
<dbReference type="SMART" id="SM00530">
    <property type="entry name" value="HTH_XRE"/>
    <property type="match status" value="1"/>
</dbReference>
<name>A0A8D5JPU5_9BACT</name>
<dbReference type="GO" id="GO:0003700">
    <property type="term" value="F:DNA-binding transcription factor activity"/>
    <property type="evidence" value="ECO:0007669"/>
    <property type="project" value="TreeGrafter"/>
</dbReference>
<dbReference type="GO" id="GO:0005829">
    <property type="term" value="C:cytosol"/>
    <property type="evidence" value="ECO:0007669"/>
    <property type="project" value="TreeGrafter"/>
</dbReference>
<dbReference type="InterPro" id="IPR013096">
    <property type="entry name" value="Cupin_2"/>
</dbReference>